<evidence type="ECO:0000256" key="1">
    <source>
        <dbReference type="ARBA" id="ARBA00010835"/>
    </source>
</evidence>
<evidence type="ECO:0000256" key="2">
    <source>
        <dbReference type="ARBA" id="ARBA00022917"/>
    </source>
</evidence>
<dbReference type="SMART" id="SM00937">
    <property type="entry name" value="PCRF"/>
    <property type="match status" value="1"/>
</dbReference>
<dbReference type="Gene3D" id="3.30.160.20">
    <property type="match status" value="1"/>
</dbReference>
<feature type="region of interest" description="Disordered" evidence="3">
    <location>
        <begin position="23"/>
        <end position="42"/>
    </location>
</feature>
<accession>A0A7S0KBQ5</accession>
<name>A0A7S0KBQ5_9CHLO</name>
<dbReference type="InterPro" id="IPR045853">
    <property type="entry name" value="Pep_chain_release_fac_I_sf"/>
</dbReference>
<dbReference type="Gene3D" id="3.30.70.1660">
    <property type="match status" value="1"/>
</dbReference>
<dbReference type="PROSITE" id="PS00745">
    <property type="entry name" value="RF_PROK_I"/>
    <property type="match status" value="1"/>
</dbReference>
<dbReference type="NCBIfam" id="TIGR00020">
    <property type="entry name" value="prfB"/>
    <property type="match status" value="1"/>
</dbReference>
<dbReference type="Gene3D" id="1.20.58.410">
    <property type="entry name" value="Release factor"/>
    <property type="match status" value="1"/>
</dbReference>
<evidence type="ECO:0000259" key="4">
    <source>
        <dbReference type="PROSITE" id="PS00745"/>
    </source>
</evidence>
<comment type="similarity">
    <text evidence="1">Belongs to the prokaryotic/mitochondrial release factor family.</text>
</comment>
<dbReference type="GO" id="GO:0016149">
    <property type="term" value="F:translation release factor activity, codon specific"/>
    <property type="evidence" value="ECO:0007669"/>
    <property type="project" value="InterPro"/>
</dbReference>
<dbReference type="Pfam" id="PF00472">
    <property type="entry name" value="RF-1"/>
    <property type="match status" value="1"/>
</dbReference>
<proteinExistence type="inferred from homology"/>
<dbReference type="HAMAP" id="MF_00094">
    <property type="entry name" value="Rel_fac_2"/>
    <property type="match status" value="1"/>
</dbReference>
<protein>
    <recommendedName>
        <fullName evidence="4">Prokaryotic-type class I peptide chain release factors domain-containing protein</fullName>
    </recommendedName>
</protein>
<dbReference type="Pfam" id="PF03462">
    <property type="entry name" value="PCRF"/>
    <property type="match status" value="1"/>
</dbReference>
<dbReference type="SUPFAM" id="SSF75620">
    <property type="entry name" value="Release factor"/>
    <property type="match status" value="1"/>
</dbReference>
<dbReference type="InterPro" id="IPR005139">
    <property type="entry name" value="PCRF"/>
</dbReference>
<dbReference type="PANTHER" id="PTHR43116:SF3">
    <property type="entry name" value="CLASS I PEPTIDE CHAIN RELEASE FACTOR"/>
    <property type="match status" value="1"/>
</dbReference>
<organism evidence="5">
    <name type="scientific">Ostreococcus mediterraneus</name>
    <dbReference type="NCBI Taxonomy" id="1486918"/>
    <lineage>
        <taxon>Eukaryota</taxon>
        <taxon>Viridiplantae</taxon>
        <taxon>Chlorophyta</taxon>
        <taxon>Mamiellophyceae</taxon>
        <taxon>Mamiellales</taxon>
        <taxon>Bathycoccaceae</taxon>
        <taxon>Ostreococcus</taxon>
    </lineage>
</organism>
<sequence length="418" mass="45852">MASIFFRTGARLACAHTRIHRPRSSMTRCASSGPSSSSSGATEFETIGVVRRRLDALQHRVDAALHIVDVDALTIELTELDAKSAQQDLWDDPKRATKVMHALGVVKEELANARAFGTHVEDARTALELAGVGEGAAEMDAMMTEALASLDALDKALEAWELRRLLGGQYDAGGAVVQIYAGAGGLDAQDWSEMLERMYLGWCEKKGYSVRVTERLEGEGGGLKTCTLEVDGRYAYGYLHAEKGTHRLVRQSPFKKDATRQTSFAAVDVIPLFDDSVADTVTLPESDLEITTMRSSGPGGQNVNKLETAVRIKHVPTDITVKCDSHRTQAMNKQEALVRLKAKLTSLAEEARVADIAELRGDIVKAEWGQQIRNYVLHPYKLVKDVRTGVETSDVDKTLGGNLDDFMTGYLRWKAEEI</sequence>
<evidence type="ECO:0000313" key="5">
    <source>
        <dbReference type="EMBL" id="CAD8576580.1"/>
    </source>
</evidence>
<dbReference type="InterPro" id="IPR000352">
    <property type="entry name" value="Pep_chain_release_fac_I"/>
</dbReference>
<dbReference type="GO" id="GO:0005737">
    <property type="term" value="C:cytoplasm"/>
    <property type="evidence" value="ECO:0007669"/>
    <property type="project" value="InterPro"/>
</dbReference>
<dbReference type="InterPro" id="IPR004374">
    <property type="entry name" value="PrfB"/>
</dbReference>
<reference evidence="5" key="1">
    <citation type="submission" date="2021-01" db="EMBL/GenBank/DDBJ databases">
        <authorList>
            <person name="Corre E."/>
            <person name="Pelletier E."/>
            <person name="Niang G."/>
            <person name="Scheremetjew M."/>
            <person name="Finn R."/>
            <person name="Kale V."/>
            <person name="Holt S."/>
            <person name="Cochrane G."/>
            <person name="Meng A."/>
            <person name="Brown T."/>
            <person name="Cohen L."/>
        </authorList>
    </citation>
    <scope>NUCLEOTIDE SEQUENCE</scope>
    <source>
        <strain evidence="5">Clade-D-RCC2572</strain>
    </source>
</reference>
<gene>
    <name evidence="5" type="ORF">OMED0929_LOCUS750</name>
</gene>
<feature type="compositionally biased region" description="Low complexity" evidence="3">
    <location>
        <begin position="31"/>
        <end position="40"/>
    </location>
</feature>
<dbReference type="AlphaFoldDB" id="A0A7S0KBQ5"/>
<dbReference type="PANTHER" id="PTHR43116">
    <property type="entry name" value="PEPTIDE CHAIN RELEASE FACTOR 2"/>
    <property type="match status" value="1"/>
</dbReference>
<dbReference type="EMBL" id="HBEW01000873">
    <property type="protein sequence ID" value="CAD8576580.1"/>
    <property type="molecule type" value="Transcribed_RNA"/>
</dbReference>
<feature type="domain" description="Prokaryotic-type class I peptide chain release factors" evidence="4">
    <location>
        <begin position="294"/>
        <end position="310"/>
    </location>
</feature>
<evidence type="ECO:0000256" key="3">
    <source>
        <dbReference type="SAM" id="MobiDB-lite"/>
    </source>
</evidence>
<keyword evidence="2" id="KW-0648">Protein biosynthesis</keyword>